<dbReference type="RefSeq" id="WP_162620192.1">
    <property type="nucleotide sequence ID" value="NZ_CP024988.1"/>
</dbReference>
<keyword evidence="1" id="KW-0812">Transmembrane</keyword>
<keyword evidence="3" id="KW-1185">Reference proteome</keyword>
<dbReference type="KEGG" id="cpre:Csp1_02810"/>
<protein>
    <submittedName>
        <fullName evidence="2">Uncharacterized protein</fullName>
    </submittedName>
</protein>
<organism evidence="2 3">
    <name type="scientific">Corynebacterium provencense</name>
    <dbReference type="NCBI Taxonomy" id="1737425"/>
    <lineage>
        <taxon>Bacteria</taxon>
        <taxon>Bacillati</taxon>
        <taxon>Actinomycetota</taxon>
        <taxon>Actinomycetes</taxon>
        <taxon>Mycobacteriales</taxon>
        <taxon>Corynebacteriaceae</taxon>
        <taxon>Corynebacterium</taxon>
    </lineage>
</organism>
<gene>
    <name evidence="2" type="ORF">Csp1_02810</name>
</gene>
<accession>A0A2Z3YSU3</accession>
<evidence type="ECO:0000313" key="3">
    <source>
        <dbReference type="Proteomes" id="UP000247696"/>
    </source>
</evidence>
<reference evidence="3" key="1">
    <citation type="submission" date="2017-11" db="EMBL/GenBank/DDBJ databases">
        <title>Otitis media/interna in a cat caused by the recently described species Corynebacterium provencense.</title>
        <authorList>
            <person name="Kittl S."/>
            <person name="Brodard I."/>
            <person name="Rychener L."/>
            <person name="Jores J."/>
            <person name="Roosje P."/>
            <person name="Gobeli Brawand S."/>
        </authorList>
    </citation>
    <scope>NUCLEOTIDE SEQUENCE [LARGE SCALE GENOMIC DNA]</scope>
    <source>
        <strain evidence="3">17KM38</strain>
    </source>
</reference>
<feature type="transmembrane region" description="Helical" evidence="1">
    <location>
        <begin position="28"/>
        <end position="51"/>
    </location>
</feature>
<proteinExistence type="predicted"/>
<evidence type="ECO:0000313" key="2">
    <source>
        <dbReference type="EMBL" id="AWT25107.1"/>
    </source>
</evidence>
<dbReference type="EMBL" id="CP024988">
    <property type="protein sequence ID" value="AWT25107.1"/>
    <property type="molecule type" value="Genomic_DNA"/>
</dbReference>
<sequence length="59" mass="6203">MTWSNLYNADAFLSGDVSTDVSGLVGPAFTYVKVGTISAAVAVLSLVLLAWRTAAQRRA</sequence>
<name>A0A2Z3YSU3_9CORY</name>
<evidence type="ECO:0000256" key="1">
    <source>
        <dbReference type="SAM" id="Phobius"/>
    </source>
</evidence>
<keyword evidence="1" id="KW-0472">Membrane</keyword>
<keyword evidence="1" id="KW-1133">Transmembrane helix</keyword>
<dbReference type="Proteomes" id="UP000247696">
    <property type="component" value="Chromosome"/>
</dbReference>
<dbReference type="AlphaFoldDB" id="A0A2Z3YSU3"/>